<organism evidence="6 7">
    <name type="scientific">Capnocytophaga endodontalis</name>
    <dbReference type="NCBI Taxonomy" id="2708117"/>
    <lineage>
        <taxon>Bacteria</taxon>
        <taxon>Pseudomonadati</taxon>
        <taxon>Bacteroidota</taxon>
        <taxon>Flavobacteriia</taxon>
        <taxon>Flavobacteriales</taxon>
        <taxon>Flavobacteriaceae</taxon>
        <taxon>Capnocytophaga</taxon>
    </lineage>
</organism>
<keyword evidence="4" id="KW-0732">Signal</keyword>
<comment type="similarity">
    <text evidence="2">Belongs to the glycosyl hydrolase 33 family.</text>
</comment>
<dbReference type="EMBL" id="CP022022">
    <property type="protein sequence ID" value="ASF42938.1"/>
    <property type="molecule type" value="Genomic_DNA"/>
</dbReference>
<evidence type="ECO:0000256" key="2">
    <source>
        <dbReference type="ARBA" id="ARBA00009348"/>
    </source>
</evidence>
<evidence type="ECO:0000256" key="1">
    <source>
        <dbReference type="ARBA" id="ARBA00000427"/>
    </source>
</evidence>
<dbReference type="Proteomes" id="UP000197007">
    <property type="component" value="Chromosome"/>
</dbReference>
<evidence type="ECO:0000313" key="6">
    <source>
        <dbReference type="EMBL" id="ASF42938.1"/>
    </source>
</evidence>
<gene>
    <name evidence="6" type="ORF">CBG49_07560</name>
</gene>
<dbReference type="GO" id="GO:0009313">
    <property type="term" value="P:oligosaccharide catabolic process"/>
    <property type="evidence" value="ECO:0007669"/>
    <property type="project" value="TreeGrafter"/>
</dbReference>
<evidence type="ECO:0000256" key="4">
    <source>
        <dbReference type="SAM" id="SignalP"/>
    </source>
</evidence>
<dbReference type="Pfam" id="PF13088">
    <property type="entry name" value="BNR_2"/>
    <property type="match status" value="1"/>
</dbReference>
<feature type="chain" id="PRO_5013119980" description="exo-alpha-sialidase" evidence="4">
    <location>
        <begin position="21"/>
        <end position="515"/>
    </location>
</feature>
<dbReference type="AlphaFoldDB" id="A0A1Z4BNT9"/>
<feature type="domain" description="Sialidase" evidence="5">
    <location>
        <begin position="195"/>
        <end position="490"/>
    </location>
</feature>
<evidence type="ECO:0000256" key="3">
    <source>
        <dbReference type="ARBA" id="ARBA00012733"/>
    </source>
</evidence>
<reference evidence="7" key="1">
    <citation type="submission" date="2017-06" db="EMBL/GenBank/DDBJ databases">
        <title>Complete genome sequence of Capnocytophaga sp. KCOM 1579 (=ChDC OS43) isolated from a human refractory periapical abscess lesion.</title>
        <authorList>
            <person name="Kook J.-K."/>
            <person name="Park S.-N."/>
            <person name="Lim Y.K."/>
            <person name="Roh H."/>
        </authorList>
    </citation>
    <scope>NUCLEOTIDE SEQUENCE [LARGE SCALE GENOMIC DNA]</scope>
    <source>
        <strain evidence="7">ChDC OS43</strain>
    </source>
</reference>
<feature type="signal peptide" evidence="4">
    <location>
        <begin position="1"/>
        <end position="20"/>
    </location>
</feature>
<proteinExistence type="inferred from homology"/>
<dbReference type="InterPro" id="IPR036278">
    <property type="entry name" value="Sialidase_sf"/>
</dbReference>
<dbReference type="Gene3D" id="2.120.10.10">
    <property type="match status" value="1"/>
</dbReference>
<keyword evidence="7" id="KW-1185">Reference proteome</keyword>
<evidence type="ECO:0000313" key="7">
    <source>
        <dbReference type="Proteomes" id="UP000197007"/>
    </source>
</evidence>
<evidence type="ECO:0000259" key="5">
    <source>
        <dbReference type="Pfam" id="PF13088"/>
    </source>
</evidence>
<dbReference type="InterPro" id="IPR026856">
    <property type="entry name" value="Sialidase_fam"/>
</dbReference>
<dbReference type="GO" id="GO:0004308">
    <property type="term" value="F:exo-alpha-sialidase activity"/>
    <property type="evidence" value="ECO:0007669"/>
    <property type="project" value="UniProtKB-EC"/>
</dbReference>
<dbReference type="CDD" id="cd15482">
    <property type="entry name" value="Sialidase_non-viral"/>
    <property type="match status" value="1"/>
</dbReference>
<dbReference type="EC" id="3.2.1.18" evidence="3"/>
<dbReference type="InterPro" id="IPR011040">
    <property type="entry name" value="Sialidase"/>
</dbReference>
<dbReference type="GO" id="GO:0016020">
    <property type="term" value="C:membrane"/>
    <property type="evidence" value="ECO:0007669"/>
    <property type="project" value="TreeGrafter"/>
</dbReference>
<dbReference type="GO" id="GO:0006689">
    <property type="term" value="P:ganglioside catabolic process"/>
    <property type="evidence" value="ECO:0007669"/>
    <property type="project" value="TreeGrafter"/>
</dbReference>
<sequence length="515" mass="57858">MKQLFTIIALCFLSFGYAQKGMTFTQAQMPLATDKDNPVTSFVLPVKQGTEVKELSLQFKSKKLNLSELSVYVGANAKREQATLFAKTSNLSCNTKLQGNFKSTNDSLFVWVSARTTQKPDLLQKLYLSKIKLTTNEAIFTLNNAKKEGQRFAIALRQRKQDGIECYRIPGLVTTNKGTLIAVYDNRYNNCKDLQEDIDVGMSRSTDGGQTWEPMKKVIDMGEWGGKPNRLNGVGDPAVLVDEQTNTIWVMGLWQHGLDPQTMSWWGSKSGMTPEETGQIVVVKSEDDGKTWSEPINITSQIKNPEWRLFFQGPGRGISMSNGTLVFAGQFKDKDQVPHSTIIYSKDHGKTWHVGTGAKTHTTEAQVVELSDGTLMLNMRDDRNRTNYKLSDNYHGRSVAVTADMGKTWIEHNTSRTALTEPNCMASIISYKDKKGKQYLFFSNPNDAKNRVNMTIKTSNDEGNTWDKLPSILLYEQAAMGYSCLTVIDNKYIGILYEGDGDLLFQKIPIKEFIK</sequence>
<dbReference type="PANTHER" id="PTHR10628:SF30">
    <property type="entry name" value="EXO-ALPHA-SIALIDASE"/>
    <property type="match status" value="1"/>
</dbReference>
<dbReference type="PANTHER" id="PTHR10628">
    <property type="entry name" value="SIALIDASE"/>
    <property type="match status" value="1"/>
</dbReference>
<comment type="catalytic activity">
    <reaction evidence="1">
        <text>Hydrolysis of alpha-(2-&gt;3)-, alpha-(2-&gt;6)-, alpha-(2-&gt;8)- glycosidic linkages of terminal sialic acid residues in oligosaccharides, glycoproteins, glycolipids, colominic acid and synthetic substrates.</text>
        <dbReference type="EC" id="3.2.1.18"/>
    </reaction>
</comment>
<dbReference type="KEGG" id="capn:CBG49_07560"/>
<dbReference type="FunFam" id="2.120.10.10:FF:000012">
    <property type="entry name" value="Sialidase [Precursor]"/>
    <property type="match status" value="1"/>
</dbReference>
<name>A0A1Z4BNT9_9FLAO</name>
<accession>A0A1Z4BNT9</accession>
<dbReference type="GO" id="GO:0005737">
    <property type="term" value="C:cytoplasm"/>
    <property type="evidence" value="ECO:0007669"/>
    <property type="project" value="TreeGrafter"/>
</dbReference>
<dbReference type="SUPFAM" id="SSF50939">
    <property type="entry name" value="Sialidases"/>
    <property type="match status" value="1"/>
</dbReference>
<dbReference type="RefSeq" id="WP_088594018.1">
    <property type="nucleotide sequence ID" value="NZ_CP022022.1"/>
</dbReference>
<protein>
    <recommendedName>
        <fullName evidence="3">exo-alpha-sialidase</fullName>
        <ecNumber evidence="3">3.2.1.18</ecNumber>
    </recommendedName>
</protein>